<keyword evidence="3" id="KW-1185">Reference proteome</keyword>
<dbReference type="Proteomes" id="UP000215086">
    <property type="component" value="Chromosome"/>
</dbReference>
<name>A0A286RHH4_9BACT</name>
<sequence length="90" mass="9477">MALRKDGRGSPAAPSPEKPEPRGNVTQSGSTTRFTSVPPAALPARGLRRCRTISSLLPLRPGGHSGRPAAPRAFVRGAQKTLANMSYLNT</sequence>
<accession>A0A286RHH4</accession>
<organism evidence="2 3">
    <name type="scientific">Thermogutta terrifontis</name>
    <dbReference type="NCBI Taxonomy" id="1331910"/>
    <lineage>
        <taxon>Bacteria</taxon>
        <taxon>Pseudomonadati</taxon>
        <taxon>Planctomycetota</taxon>
        <taxon>Planctomycetia</taxon>
        <taxon>Pirellulales</taxon>
        <taxon>Thermoguttaceae</taxon>
        <taxon>Thermogutta</taxon>
    </lineage>
</organism>
<dbReference type="AlphaFoldDB" id="A0A286RHH4"/>
<evidence type="ECO:0000313" key="2">
    <source>
        <dbReference type="EMBL" id="ASV75409.1"/>
    </source>
</evidence>
<reference evidence="2 3" key="1">
    <citation type="journal article" name="Front. Microbiol.">
        <title>Sugar Metabolism of the First Thermophilic Planctomycete Thermogutta terrifontis: Comparative Genomic and Transcriptomic Approaches.</title>
        <authorList>
            <person name="Elcheninov A.G."/>
            <person name="Menzel P."/>
            <person name="Gudbergsdottir S.R."/>
            <person name="Slesarev A.I."/>
            <person name="Kadnikov V.V."/>
            <person name="Krogh A."/>
            <person name="Bonch-Osmolovskaya E.A."/>
            <person name="Peng X."/>
            <person name="Kublanov I.V."/>
        </authorList>
    </citation>
    <scope>NUCLEOTIDE SEQUENCE [LARGE SCALE GENOMIC DNA]</scope>
    <source>
        <strain evidence="2 3">R1</strain>
    </source>
</reference>
<dbReference type="KEGG" id="ttf:THTE_2807"/>
<protein>
    <submittedName>
        <fullName evidence="2">Uncharacterized protein</fullName>
    </submittedName>
</protein>
<feature type="region of interest" description="Disordered" evidence="1">
    <location>
        <begin position="1"/>
        <end position="45"/>
    </location>
</feature>
<evidence type="ECO:0000313" key="3">
    <source>
        <dbReference type="Proteomes" id="UP000215086"/>
    </source>
</evidence>
<gene>
    <name evidence="2" type="ORF">THTE_2807</name>
</gene>
<proteinExistence type="predicted"/>
<evidence type="ECO:0000256" key="1">
    <source>
        <dbReference type="SAM" id="MobiDB-lite"/>
    </source>
</evidence>
<dbReference type="EMBL" id="CP018477">
    <property type="protein sequence ID" value="ASV75409.1"/>
    <property type="molecule type" value="Genomic_DNA"/>
</dbReference>
<feature type="compositionally biased region" description="Polar residues" evidence="1">
    <location>
        <begin position="24"/>
        <end position="35"/>
    </location>
</feature>